<evidence type="ECO:0000313" key="1">
    <source>
        <dbReference type="EMBL" id="KAJ8643131.1"/>
    </source>
</evidence>
<proteinExistence type="predicted"/>
<reference evidence="1 2" key="1">
    <citation type="journal article" date="2022" name="Hortic Res">
        <title>A haplotype resolved chromosomal level avocado genome allows analysis of novel avocado genes.</title>
        <authorList>
            <person name="Nath O."/>
            <person name="Fletcher S.J."/>
            <person name="Hayward A."/>
            <person name="Shaw L.M."/>
            <person name="Masouleh A.K."/>
            <person name="Furtado A."/>
            <person name="Henry R.J."/>
            <person name="Mitter N."/>
        </authorList>
    </citation>
    <scope>NUCLEOTIDE SEQUENCE [LARGE SCALE GENOMIC DNA]</scope>
    <source>
        <strain evidence="2">cv. Hass</strain>
    </source>
</reference>
<comment type="caution">
    <text evidence="1">The sequence shown here is derived from an EMBL/GenBank/DDBJ whole genome shotgun (WGS) entry which is preliminary data.</text>
</comment>
<organism evidence="1 2">
    <name type="scientific">Persea americana</name>
    <name type="common">Avocado</name>
    <dbReference type="NCBI Taxonomy" id="3435"/>
    <lineage>
        <taxon>Eukaryota</taxon>
        <taxon>Viridiplantae</taxon>
        <taxon>Streptophyta</taxon>
        <taxon>Embryophyta</taxon>
        <taxon>Tracheophyta</taxon>
        <taxon>Spermatophyta</taxon>
        <taxon>Magnoliopsida</taxon>
        <taxon>Magnoliidae</taxon>
        <taxon>Laurales</taxon>
        <taxon>Lauraceae</taxon>
        <taxon>Persea</taxon>
    </lineage>
</organism>
<dbReference type="EMBL" id="CM056810">
    <property type="protein sequence ID" value="KAJ8643131.1"/>
    <property type="molecule type" value="Genomic_DNA"/>
</dbReference>
<accession>A0ACC2MCM1</accession>
<name>A0ACC2MCM1_PERAE</name>
<keyword evidence="2" id="KW-1185">Reference proteome</keyword>
<evidence type="ECO:0000313" key="2">
    <source>
        <dbReference type="Proteomes" id="UP001234297"/>
    </source>
</evidence>
<dbReference type="Proteomes" id="UP001234297">
    <property type="component" value="Chromosome 2"/>
</dbReference>
<sequence>MSTLHDLLHTAGVFNDWNVDEFYFFTEAKPLSGKRVVRKAGDGTWKSGTGATGIIDGCKTVGYKTTLTFAYIQKGNKTKKTIWNMHEYRLPHQSGKRKGVLVNLLVVLVLDIFCHSDNLVLSKVYKRRVSGITYDALDEENTSISCIANNEADVTIGSCSSRQSPTIVSNGSEQMLSDVSSTECVEIEDVDPLKWVEGILMAEEIGNDPRMFPEELNGLEEEFRIISGL</sequence>
<protein>
    <submittedName>
        <fullName evidence="1">Uncharacterized protein</fullName>
    </submittedName>
</protein>
<gene>
    <name evidence="1" type="ORF">MRB53_004879</name>
</gene>